<keyword evidence="3" id="KW-1185">Reference proteome</keyword>
<evidence type="ECO:0000256" key="1">
    <source>
        <dbReference type="SAM" id="MobiDB-lite"/>
    </source>
</evidence>
<feature type="compositionally biased region" description="Gly residues" evidence="1">
    <location>
        <begin position="1"/>
        <end position="13"/>
    </location>
</feature>
<organism evidence="2 3">
    <name type="scientific">Promicromonospora sukumoe</name>
    <dbReference type="NCBI Taxonomy" id="88382"/>
    <lineage>
        <taxon>Bacteria</taxon>
        <taxon>Bacillati</taxon>
        <taxon>Actinomycetota</taxon>
        <taxon>Actinomycetes</taxon>
        <taxon>Micrococcales</taxon>
        <taxon>Promicromonosporaceae</taxon>
        <taxon>Promicromonospora</taxon>
    </lineage>
</organism>
<dbReference type="EMBL" id="JACGWV010000003">
    <property type="protein sequence ID" value="MBA8811032.1"/>
    <property type="molecule type" value="Genomic_DNA"/>
</dbReference>
<comment type="caution">
    <text evidence="2">The sequence shown here is derived from an EMBL/GenBank/DDBJ whole genome shotgun (WGS) entry which is preliminary data.</text>
</comment>
<dbReference type="Proteomes" id="UP000540568">
    <property type="component" value="Unassembled WGS sequence"/>
</dbReference>
<dbReference type="RefSeq" id="WP_182620228.1">
    <property type="nucleotide sequence ID" value="NZ_BAAATF010000009.1"/>
</dbReference>
<feature type="region of interest" description="Disordered" evidence="1">
    <location>
        <begin position="1"/>
        <end position="26"/>
    </location>
</feature>
<reference evidence="2 3" key="1">
    <citation type="submission" date="2020-07" db="EMBL/GenBank/DDBJ databases">
        <title>Sequencing the genomes of 1000 actinobacteria strains.</title>
        <authorList>
            <person name="Klenk H.-P."/>
        </authorList>
    </citation>
    <scope>NUCLEOTIDE SEQUENCE [LARGE SCALE GENOMIC DNA]</scope>
    <source>
        <strain evidence="2 3">DSM 44121</strain>
    </source>
</reference>
<evidence type="ECO:0000313" key="3">
    <source>
        <dbReference type="Proteomes" id="UP000540568"/>
    </source>
</evidence>
<accession>A0A7W3PGT3</accession>
<dbReference type="AlphaFoldDB" id="A0A7W3PGT3"/>
<sequence length="72" mass="7212">MGGMLGGTPAGEGGGRRPPQPFPFAPSSDASFVGAFTGVSEGAFDDAFEGAFRDAFGASPDVPSLMPFDIPS</sequence>
<proteinExistence type="predicted"/>
<name>A0A7W3PGT3_9MICO</name>
<protein>
    <submittedName>
        <fullName evidence="2">Uncharacterized protein</fullName>
    </submittedName>
</protein>
<gene>
    <name evidence="2" type="ORF">FHX71_005039</name>
</gene>
<evidence type="ECO:0000313" key="2">
    <source>
        <dbReference type="EMBL" id="MBA8811032.1"/>
    </source>
</evidence>